<evidence type="ECO:0000256" key="3">
    <source>
        <dbReference type="ARBA" id="ARBA00022553"/>
    </source>
</evidence>
<keyword evidence="7" id="KW-0067">ATP-binding</keyword>
<name>A0A941II30_9ACTN</name>
<evidence type="ECO:0000256" key="2">
    <source>
        <dbReference type="ARBA" id="ARBA00012438"/>
    </source>
</evidence>
<proteinExistence type="predicted"/>
<sequence length="437" mass="46465">MGELKERLLLAPLRGWALIGFGMWNAILWSLVVTAGSLVSSMGVGLLLLPATLAMLRSTANTARRLAREWGGVEIEEPYRPIPPELAAEPGLGGMLRRLLARVSDTQTWRDFAWAILDSVVGVTIASFAAGLVLYGVYGFVIGILWPTLTNAGMNDWYTFVHVSKSGALTNLRWAAFPVGAAFLVGGAYAGPALIRLHARWTSVLLGPTATAREAALNRRVARLTETRADAVDTQAAELRRIERDLHDGAQARLVAMGMNLGAAEALIDQHPEAAKALMAEARESSAKALTELRELVRGIHPPVLSDRGLGDAVRALALDSPLHVDVTADLPGRLEPAVESAAYFAVSELLTNAAKHAHATRVRIDLWHRDGRLRVTCTDDGRGGATVGSTGSGLAGIERRIGTFDGVMAVRSPVGGPTEVTLEIPCASSSAKTSTS</sequence>
<dbReference type="Gene3D" id="1.20.5.1930">
    <property type="match status" value="1"/>
</dbReference>
<keyword evidence="9" id="KW-0472">Membrane</keyword>
<gene>
    <name evidence="11" type="ORF">KDK95_22950</name>
</gene>
<feature type="domain" description="Histidine kinase/HSP90-like ATPase" evidence="10">
    <location>
        <begin position="338"/>
        <end position="429"/>
    </location>
</feature>
<comment type="catalytic activity">
    <reaction evidence="1">
        <text>ATP + protein L-histidine = ADP + protein N-phospho-L-histidine.</text>
        <dbReference type="EC" id="2.7.13.3"/>
    </reaction>
</comment>
<evidence type="ECO:0000256" key="8">
    <source>
        <dbReference type="ARBA" id="ARBA00023012"/>
    </source>
</evidence>
<dbReference type="EC" id="2.7.13.3" evidence="2"/>
<feature type="transmembrane region" description="Helical" evidence="9">
    <location>
        <begin position="38"/>
        <end position="56"/>
    </location>
</feature>
<evidence type="ECO:0000313" key="11">
    <source>
        <dbReference type="EMBL" id="MBR7829185.1"/>
    </source>
</evidence>
<evidence type="ECO:0000256" key="7">
    <source>
        <dbReference type="ARBA" id="ARBA00022840"/>
    </source>
</evidence>
<dbReference type="InterPro" id="IPR025828">
    <property type="entry name" value="Put_sensor_dom"/>
</dbReference>
<dbReference type="Pfam" id="PF07730">
    <property type="entry name" value="HisKA_3"/>
    <property type="match status" value="1"/>
</dbReference>
<dbReference type="InterPro" id="IPR050482">
    <property type="entry name" value="Sensor_HK_TwoCompSys"/>
</dbReference>
<evidence type="ECO:0000256" key="1">
    <source>
        <dbReference type="ARBA" id="ARBA00000085"/>
    </source>
</evidence>
<dbReference type="PANTHER" id="PTHR24421:SF10">
    <property type="entry name" value="NITRATE_NITRITE SENSOR PROTEIN NARQ"/>
    <property type="match status" value="1"/>
</dbReference>
<dbReference type="Proteomes" id="UP000676325">
    <property type="component" value="Unassembled WGS sequence"/>
</dbReference>
<dbReference type="RefSeq" id="WP_212520320.1">
    <property type="nucleotide sequence ID" value="NZ_JAGSOH010000077.1"/>
</dbReference>
<dbReference type="SMART" id="SM00387">
    <property type="entry name" value="HATPase_c"/>
    <property type="match status" value="1"/>
</dbReference>
<organism evidence="11 12">
    <name type="scientific">Actinospica acidithermotolerans</name>
    <dbReference type="NCBI Taxonomy" id="2828514"/>
    <lineage>
        <taxon>Bacteria</taxon>
        <taxon>Bacillati</taxon>
        <taxon>Actinomycetota</taxon>
        <taxon>Actinomycetes</taxon>
        <taxon>Catenulisporales</taxon>
        <taxon>Actinospicaceae</taxon>
        <taxon>Actinospica</taxon>
    </lineage>
</organism>
<dbReference type="AlphaFoldDB" id="A0A941II30"/>
<dbReference type="Pfam" id="PF13796">
    <property type="entry name" value="Sensor"/>
    <property type="match status" value="1"/>
</dbReference>
<dbReference type="InterPro" id="IPR036890">
    <property type="entry name" value="HATPase_C_sf"/>
</dbReference>
<keyword evidence="9" id="KW-0812">Transmembrane</keyword>
<dbReference type="GO" id="GO:0016020">
    <property type="term" value="C:membrane"/>
    <property type="evidence" value="ECO:0007669"/>
    <property type="project" value="InterPro"/>
</dbReference>
<reference evidence="11" key="1">
    <citation type="submission" date="2021-04" db="EMBL/GenBank/DDBJ databases">
        <title>Genome based classification of Actinospica acidithermotolerans sp. nov., an actinobacterium isolated from an Indonesian hot spring.</title>
        <authorList>
            <person name="Kusuma A.B."/>
            <person name="Putra K.E."/>
            <person name="Nafisah S."/>
            <person name="Loh J."/>
            <person name="Nouioui I."/>
            <person name="Goodfellow M."/>
        </authorList>
    </citation>
    <scope>NUCLEOTIDE SEQUENCE</scope>
    <source>
        <strain evidence="11">MGRD01-02</strain>
    </source>
</reference>
<feature type="transmembrane region" description="Helical" evidence="9">
    <location>
        <begin position="120"/>
        <end position="146"/>
    </location>
</feature>
<keyword evidence="5" id="KW-0547">Nucleotide-binding</keyword>
<evidence type="ECO:0000256" key="6">
    <source>
        <dbReference type="ARBA" id="ARBA00022777"/>
    </source>
</evidence>
<dbReference type="InterPro" id="IPR011712">
    <property type="entry name" value="Sig_transdc_His_kin_sub3_dim/P"/>
</dbReference>
<comment type="caution">
    <text evidence="11">The sequence shown here is derived from an EMBL/GenBank/DDBJ whole genome shotgun (WGS) entry which is preliminary data.</text>
</comment>
<dbReference type="PANTHER" id="PTHR24421">
    <property type="entry name" value="NITRATE/NITRITE SENSOR PROTEIN NARX-RELATED"/>
    <property type="match status" value="1"/>
</dbReference>
<dbReference type="InterPro" id="IPR003594">
    <property type="entry name" value="HATPase_dom"/>
</dbReference>
<accession>A0A941II30</accession>
<dbReference type="GO" id="GO:0000155">
    <property type="term" value="F:phosphorelay sensor kinase activity"/>
    <property type="evidence" value="ECO:0007669"/>
    <property type="project" value="InterPro"/>
</dbReference>
<keyword evidence="3" id="KW-0597">Phosphoprotein</keyword>
<dbReference type="Pfam" id="PF02518">
    <property type="entry name" value="HATPase_c"/>
    <property type="match status" value="1"/>
</dbReference>
<evidence type="ECO:0000256" key="5">
    <source>
        <dbReference type="ARBA" id="ARBA00022741"/>
    </source>
</evidence>
<keyword evidence="12" id="KW-1185">Reference proteome</keyword>
<feature type="transmembrane region" description="Helical" evidence="9">
    <location>
        <begin position="174"/>
        <end position="195"/>
    </location>
</feature>
<evidence type="ECO:0000256" key="9">
    <source>
        <dbReference type="SAM" id="Phobius"/>
    </source>
</evidence>
<protein>
    <recommendedName>
        <fullName evidence="2">histidine kinase</fullName>
        <ecNumber evidence="2">2.7.13.3</ecNumber>
    </recommendedName>
</protein>
<dbReference type="EMBL" id="JAGSOH010000077">
    <property type="protein sequence ID" value="MBR7829185.1"/>
    <property type="molecule type" value="Genomic_DNA"/>
</dbReference>
<evidence type="ECO:0000313" key="12">
    <source>
        <dbReference type="Proteomes" id="UP000676325"/>
    </source>
</evidence>
<keyword evidence="4" id="KW-0808">Transferase</keyword>
<dbReference type="CDD" id="cd16917">
    <property type="entry name" value="HATPase_UhpB-NarQ-NarX-like"/>
    <property type="match status" value="1"/>
</dbReference>
<dbReference type="SUPFAM" id="SSF55874">
    <property type="entry name" value="ATPase domain of HSP90 chaperone/DNA topoisomerase II/histidine kinase"/>
    <property type="match status" value="1"/>
</dbReference>
<keyword evidence="6 11" id="KW-0418">Kinase</keyword>
<evidence type="ECO:0000259" key="10">
    <source>
        <dbReference type="SMART" id="SM00387"/>
    </source>
</evidence>
<keyword evidence="8" id="KW-0902">Two-component regulatory system</keyword>
<dbReference type="Gene3D" id="3.30.565.10">
    <property type="entry name" value="Histidine kinase-like ATPase, C-terminal domain"/>
    <property type="match status" value="1"/>
</dbReference>
<dbReference type="GO" id="GO:0005524">
    <property type="term" value="F:ATP binding"/>
    <property type="evidence" value="ECO:0007669"/>
    <property type="project" value="UniProtKB-KW"/>
</dbReference>
<evidence type="ECO:0000256" key="4">
    <source>
        <dbReference type="ARBA" id="ARBA00022679"/>
    </source>
</evidence>
<keyword evidence="9" id="KW-1133">Transmembrane helix</keyword>
<dbReference type="GO" id="GO:0046983">
    <property type="term" value="F:protein dimerization activity"/>
    <property type="evidence" value="ECO:0007669"/>
    <property type="project" value="InterPro"/>
</dbReference>